<reference evidence="1" key="1">
    <citation type="submission" date="2014-05" db="EMBL/GenBank/DDBJ databases">
        <authorList>
            <person name="Chronopoulou M."/>
        </authorList>
    </citation>
    <scope>NUCLEOTIDE SEQUENCE</scope>
    <source>
        <tissue evidence="1">Whole organism</tissue>
    </source>
</reference>
<sequence>MPTLMFSINFKTSLDVEDENYPSSQTKGPNFKILYIYFRKNL</sequence>
<name>A0A0K2UPP8_LEPSM</name>
<protein>
    <submittedName>
        <fullName evidence="1">Uncharacterized protein</fullName>
    </submittedName>
</protein>
<evidence type="ECO:0000313" key="1">
    <source>
        <dbReference type="EMBL" id="CDW40228.1"/>
    </source>
</evidence>
<organism evidence="1">
    <name type="scientific">Lepeophtheirus salmonis</name>
    <name type="common">Salmon louse</name>
    <name type="synonym">Caligus salmonis</name>
    <dbReference type="NCBI Taxonomy" id="72036"/>
    <lineage>
        <taxon>Eukaryota</taxon>
        <taxon>Metazoa</taxon>
        <taxon>Ecdysozoa</taxon>
        <taxon>Arthropoda</taxon>
        <taxon>Crustacea</taxon>
        <taxon>Multicrustacea</taxon>
        <taxon>Hexanauplia</taxon>
        <taxon>Copepoda</taxon>
        <taxon>Siphonostomatoida</taxon>
        <taxon>Caligidae</taxon>
        <taxon>Lepeophtheirus</taxon>
    </lineage>
</organism>
<accession>A0A0K2UPP8</accession>
<dbReference type="AlphaFoldDB" id="A0A0K2UPP8"/>
<dbReference type="EMBL" id="HACA01022867">
    <property type="protein sequence ID" value="CDW40228.1"/>
    <property type="molecule type" value="Transcribed_RNA"/>
</dbReference>
<proteinExistence type="predicted"/>